<evidence type="ECO:0000256" key="4">
    <source>
        <dbReference type="ARBA" id="ARBA00024725"/>
    </source>
</evidence>
<comment type="function">
    <text evidence="4">Part of an ABC transporter complex. Transmembrane domains (TMD) form a pore in the inner membrane and the ATP-binding domain (NBD) is responsible for energy generation.</text>
</comment>
<dbReference type="AlphaFoldDB" id="A0A5B8XDQ2"/>
<keyword evidence="1" id="KW-0813">Transport</keyword>
<dbReference type="PANTHER" id="PTHR42939:SF1">
    <property type="entry name" value="ABC TRANSPORTER ATP-BINDING PROTEIN ALBC-RELATED"/>
    <property type="match status" value="1"/>
</dbReference>
<dbReference type="Gene3D" id="3.40.50.300">
    <property type="entry name" value="P-loop containing nucleotide triphosphate hydrolases"/>
    <property type="match status" value="1"/>
</dbReference>
<evidence type="ECO:0000256" key="1">
    <source>
        <dbReference type="ARBA" id="ARBA00022448"/>
    </source>
</evidence>
<protein>
    <submittedName>
        <fullName evidence="6">ABC-type transporter ATP-binding protein</fullName>
    </submittedName>
</protein>
<dbReference type="EMBL" id="CP029077">
    <property type="protein sequence ID" value="QED23448.1"/>
    <property type="molecule type" value="Genomic_DNA"/>
</dbReference>
<dbReference type="GO" id="GO:0016887">
    <property type="term" value="F:ATP hydrolysis activity"/>
    <property type="evidence" value="ECO:0007669"/>
    <property type="project" value="InterPro"/>
</dbReference>
<dbReference type="SMART" id="SM00382">
    <property type="entry name" value="AAA"/>
    <property type="match status" value="1"/>
</dbReference>
<name>A0A5B8XDQ2_9RICK</name>
<reference evidence="6 7" key="1">
    <citation type="journal article" date="2019" name="ISME J.">
        <title>Deianiraea, an extracellular bacterium associated with the ciliate Paramecium, suggests an alternative scenario for the evolution of Rickettsiales.</title>
        <authorList>
            <person name="Castelli M."/>
            <person name="Sabaneyeva E."/>
            <person name="Lanzoni O."/>
            <person name="Lebedeva N."/>
            <person name="Floriano A.M."/>
            <person name="Gaiarsa S."/>
            <person name="Benken K."/>
            <person name="Modeo L."/>
            <person name="Bandi C."/>
            <person name="Potekhin A."/>
            <person name="Sassera D."/>
            <person name="Petroni G."/>
        </authorList>
    </citation>
    <scope>NUCLEOTIDE SEQUENCE [LARGE SCALE GENOMIC DNA]</scope>
    <source>
        <strain evidence="6">CyL4-1</strain>
    </source>
</reference>
<evidence type="ECO:0000259" key="5">
    <source>
        <dbReference type="PROSITE" id="PS50893"/>
    </source>
</evidence>
<dbReference type="OrthoDB" id="9778547at2"/>
<dbReference type="SUPFAM" id="SSF52540">
    <property type="entry name" value="P-loop containing nucleoside triphosphate hydrolases"/>
    <property type="match status" value="1"/>
</dbReference>
<dbReference type="InterPro" id="IPR027417">
    <property type="entry name" value="P-loop_NTPase"/>
</dbReference>
<dbReference type="Pfam" id="PF00005">
    <property type="entry name" value="ABC_tran"/>
    <property type="match status" value="1"/>
</dbReference>
<dbReference type="Proteomes" id="UP000321934">
    <property type="component" value="Chromosome"/>
</dbReference>
<dbReference type="GO" id="GO:0005524">
    <property type="term" value="F:ATP binding"/>
    <property type="evidence" value="ECO:0007669"/>
    <property type="project" value="UniProtKB-KW"/>
</dbReference>
<sequence>MTNILSIRDLSKSFYNGEKVVLDKNSLEIKNGQIFGLVGLNGIGKTTMIKMIIGLLDIDEGEIFVDGIDCDDFAVKQKFCYLPEKFQPSQHLTGIEFLDVFCSFFGKRVSIDEASQMCNAIELDKEVLYMPTSQCSKGMGQKLGLISAFLSNAPLLILDEPMSGLDPKARIAVKEIMKNYVKNGDKSIFFSSHILADIDEICHEIAILNDTKIIFNGTCDNFKKQQGNENLERAFLSAITKTTAK</sequence>
<keyword evidence="2" id="KW-0547">Nucleotide-binding</keyword>
<keyword evidence="7" id="KW-1185">Reference proteome</keyword>
<dbReference type="PROSITE" id="PS50893">
    <property type="entry name" value="ABC_TRANSPORTER_2"/>
    <property type="match status" value="1"/>
</dbReference>
<gene>
    <name evidence="6" type="ORF">Deia_00656</name>
</gene>
<keyword evidence="3 6" id="KW-0067">ATP-binding</keyword>
<dbReference type="InterPro" id="IPR051782">
    <property type="entry name" value="ABC_Transporter_VariousFunc"/>
</dbReference>
<evidence type="ECO:0000313" key="6">
    <source>
        <dbReference type="EMBL" id="QED23448.1"/>
    </source>
</evidence>
<dbReference type="PANTHER" id="PTHR42939">
    <property type="entry name" value="ABC TRANSPORTER ATP-BINDING PROTEIN ALBC-RELATED"/>
    <property type="match status" value="1"/>
</dbReference>
<evidence type="ECO:0000256" key="2">
    <source>
        <dbReference type="ARBA" id="ARBA00022741"/>
    </source>
</evidence>
<evidence type="ECO:0000313" key="7">
    <source>
        <dbReference type="Proteomes" id="UP000321934"/>
    </source>
</evidence>
<dbReference type="InterPro" id="IPR003593">
    <property type="entry name" value="AAA+_ATPase"/>
</dbReference>
<dbReference type="CDD" id="cd03230">
    <property type="entry name" value="ABC_DR_subfamily_A"/>
    <property type="match status" value="1"/>
</dbReference>
<dbReference type="RefSeq" id="WP_146820718.1">
    <property type="nucleotide sequence ID" value="NZ_CP029077.1"/>
</dbReference>
<dbReference type="InterPro" id="IPR003439">
    <property type="entry name" value="ABC_transporter-like_ATP-bd"/>
</dbReference>
<proteinExistence type="predicted"/>
<organism evidence="6 7">
    <name type="scientific">Candidatus Deianiraea vastatrix</name>
    <dbReference type="NCBI Taxonomy" id="2163644"/>
    <lineage>
        <taxon>Bacteria</taxon>
        <taxon>Pseudomonadati</taxon>
        <taxon>Pseudomonadota</taxon>
        <taxon>Alphaproteobacteria</taxon>
        <taxon>Rickettsiales</taxon>
        <taxon>Candidatus Deianiraeaceae</taxon>
        <taxon>Candidatus Deianiraea</taxon>
    </lineage>
</organism>
<evidence type="ECO:0000256" key="3">
    <source>
        <dbReference type="ARBA" id="ARBA00022840"/>
    </source>
</evidence>
<feature type="domain" description="ABC transporter" evidence="5">
    <location>
        <begin position="5"/>
        <end position="235"/>
    </location>
</feature>
<accession>A0A5B8XDQ2</accession>